<dbReference type="Proteomes" id="UP000235965">
    <property type="component" value="Unassembled WGS sequence"/>
</dbReference>
<organism evidence="1 2">
    <name type="scientific">Cryptotermes secundus</name>
    <dbReference type="NCBI Taxonomy" id="105785"/>
    <lineage>
        <taxon>Eukaryota</taxon>
        <taxon>Metazoa</taxon>
        <taxon>Ecdysozoa</taxon>
        <taxon>Arthropoda</taxon>
        <taxon>Hexapoda</taxon>
        <taxon>Insecta</taxon>
        <taxon>Pterygota</taxon>
        <taxon>Neoptera</taxon>
        <taxon>Polyneoptera</taxon>
        <taxon>Dictyoptera</taxon>
        <taxon>Blattodea</taxon>
        <taxon>Blattoidea</taxon>
        <taxon>Termitoidae</taxon>
        <taxon>Kalotermitidae</taxon>
        <taxon>Cryptotermitinae</taxon>
        <taxon>Cryptotermes</taxon>
    </lineage>
</organism>
<keyword evidence="2" id="KW-1185">Reference proteome</keyword>
<evidence type="ECO:0000313" key="1">
    <source>
        <dbReference type="EMBL" id="PNF43645.1"/>
    </source>
</evidence>
<reference evidence="1 2" key="1">
    <citation type="submission" date="2017-12" db="EMBL/GenBank/DDBJ databases">
        <title>Hemimetabolous genomes reveal molecular basis of termite eusociality.</title>
        <authorList>
            <person name="Harrison M.C."/>
            <person name="Jongepier E."/>
            <person name="Robertson H.M."/>
            <person name="Arning N."/>
            <person name="Bitard-Feildel T."/>
            <person name="Chao H."/>
            <person name="Childers C.P."/>
            <person name="Dinh H."/>
            <person name="Doddapaneni H."/>
            <person name="Dugan S."/>
            <person name="Gowin J."/>
            <person name="Greiner C."/>
            <person name="Han Y."/>
            <person name="Hu H."/>
            <person name="Hughes D.S.T."/>
            <person name="Huylmans A.-K."/>
            <person name="Kemena C."/>
            <person name="Kremer L.P.M."/>
            <person name="Lee S.L."/>
            <person name="Lopez-Ezquerra A."/>
            <person name="Mallet L."/>
            <person name="Monroy-Kuhn J.M."/>
            <person name="Moser A."/>
            <person name="Murali S.C."/>
            <person name="Muzny D.M."/>
            <person name="Otani S."/>
            <person name="Piulachs M.-D."/>
            <person name="Poelchau M."/>
            <person name="Qu J."/>
            <person name="Schaub F."/>
            <person name="Wada-Katsumata A."/>
            <person name="Worley K.C."/>
            <person name="Xie Q."/>
            <person name="Ylla G."/>
            <person name="Poulsen M."/>
            <person name="Gibbs R.A."/>
            <person name="Schal C."/>
            <person name="Richards S."/>
            <person name="Belles X."/>
            <person name="Korb J."/>
            <person name="Bornberg-Bauer E."/>
        </authorList>
    </citation>
    <scope>NUCLEOTIDE SEQUENCE [LARGE SCALE GENOMIC DNA]</scope>
    <source>
        <tissue evidence="1">Whole body</tissue>
    </source>
</reference>
<name>A0A2J7RS50_9NEOP</name>
<evidence type="ECO:0000313" key="2">
    <source>
        <dbReference type="Proteomes" id="UP000235965"/>
    </source>
</evidence>
<accession>A0A2J7RS50</accession>
<dbReference type="InParanoid" id="A0A2J7RS50"/>
<dbReference type="AlphaFoldDB" id="A0A2J7RS50"/>
<dbReference type="EMBL" id="NEVH01000595">
    <property type="protein sequence ID" value="PNF43645.1"/>
    <property type="molecule type" value="Genomic_DNA"/>
</dbReference>
<sequence length="106" mass="11678">MHTITEEMWEALFSVSLYLENLNTSQAEFKLGARQFETEIVAPGEGAPTIVSHCIEMLSLAVRQTPACEDVSPEAENVHSWKTLPSSVVKTLSGNTRLDVTVICEL</sequence>
<protein>
    <submittedName>
        <fullName evidence="1">Uncharacterized protein</fullName>
    </submittedName>
</protein>
<gene>
    <name evidence="1" type="ORF">B7P43_G00699</name>
</gene>
<comment type="caution">
    <text evidence="1">The sequence shown here is derived from an EMBL/GenBank/DDBJ whole genome shotgun (WGS) entry which is preliminary data.</text>
</comment>
<proteinExistence type="predicted"/>